<dbReference type="EMBL" id="JAPQKI010000005">
    <property type="protein sequence ID" value="KAJ5098025.1"/>
    <property type="molecule type" value="Genomic_DNA"/>
</dbReference>
<evidence type="ECO:0000256" key="1">
    <source>
        <dbReference type="SAM" id="MobiDB-lite"/>
    </source>
</evidence>
<sequence>MPSSTPAGASATPDALESDLLTKLSATSALEDLQETLLGSLHRAGWTERVTGLATELLRAGRCETFEEVMEAVVASSEGRTHTALGSKNAPATENGSTAANGTKANGTKKGGNATKEADILQPYDPLKYIEEVDVRIPNTVVDEGVRGLKDILREMVDLEEENGT</sequence>
<comment type="caution">
    <text evidence="2">The sequence shown here is derived from an EMBL/GenBank/DDBJ whole genome shotgun (WGS) entry which is preliminary data.</text>
</comment>
<feature type="compositionally biased region" description="Polar residues" evidence="1">
    <location>
        <begin position="84"/>
        <end position="94"/>
    </location>
</feature>
<feature type="region of interest" description="Disordered" evidence="1">
    <location>
        <begin position="75"/>
        <end position="114"/>
    </location>
</feature>
<dbReference type="InterPro" id="IPR038212">
    <property type="entry name" value="TF_EnY2_sf"/>
</dbReference>
<gene>
    <name evidence="2" type="ORF">N7532_005026</name>
</gene>
<organism evidence="2 3">
    <name type="scientific">Penicillium argentinense</name>
    <dbReference type="NCBI Taxonomy" id="1131581"/>
    <lineage>
        <taxon>Eukaryota</taxon>
        <taxon>Fungi</taxon>
        <taxon>Dikarya</taxon>
        <taxon>Ascomycota</taxon>
        <taxon>Pezizomycotina</taxon>
        <taxon>Eurotiomycetes</taxon>
        <taxon>Eurotiomycetidae</taxon>
        <taxon>Eurotiales</taxon>
        <taxon>Aspergillaceae</taxon>
        <taxon>Penicillium</taxon>
    </lineage>
</organism>
<evidence type="ECO:0000313" key="3">
    <source>
        <dbReference type="Proteomes" id="UP001149074"/>
    </source>
</evidence>
<dbReference type="RefSeq" id="XP_056473679.1">
    <property type="nucleotide sequence ID" value="XM_056617520.1"/>
</dbReference>
<dbReference type="Proteomes" id="UP001149074">
    <property type="component" value="Unassembled WGS sequence"/>
</dbReference>
<proteinExistence type="predicted"/>
<reference evidence="2" key="1">
    <citation type="submission" date="2022-11" db="EMBL/GenBank/DDBJ databases">
        <authorList>
            <person name="Petersen C."/>
        </authorList>
    </citation>
    <scope>NUCLEOTIDE SEQUENCE</scope>
    <source>
        <strain evidence="2">IBT 30761</strain>
    </source>
</reference>
<reference evidence="2" key="2">
    <citation type="journal article" date="2023" name="IMA Fungus">
        <title>Comparative genomic study of the Penicillium genus elucidates a diverse pangenome and 15 lateral gene transfer events.</title>
        <authorList>
            <person name="Petersen C."/>
            <person name="Sorensen T."/>
            <person name="Nielsen M.R."/>
            <person name="Sondergaard T.E."/>
            <person name="Sorensen J.L."/>
            <person name="Fitzpatrick D.A."/>
            <person name="Frisvad J.C."/>
            <person name="Nielsen K.L."/>
        </authorList>
    </citation>
    <scope>NUCLEOTIDE SEQUENCE</scope>
    <source>
        <strain evidence="2">IBT 30761</strain>
    </source>
</reference>
<dbReference type="AlphaFoldDB" id="A0A9W9K9K7"/>
<dbReference type="GeneID" id="81356499"/>
<protein>
    <submittedName>
        <fullName evidence="2">Uncharacterized protein</fullName>
    </submittedName>
</protein>
<feature type="compositionally biased region" description="Low complexity" evidence="1">
    <location>
        <begin position="95"/>
        <end position="114"/>
    </location>
</feature>
<name>A0A9W9K9K7_9EURO</name>
<dbReference type="Gene3D" id="1.10.246.140">
    <property type="match status" value="1"/>
</dbReference>
<evidence type="ECO:0000313" key="2">
    <source>
        <dbReference type="EMBL" id="KAJ5098025.1"/>
    </source>
</evidence>
<accession>A0A9W9K9K7</accession>
<keyword evidence="3" id="KW-1185">Reference proteome</keyword>
<dbReference type="OrthoDB" id="5355007at2759"/>